<dbReference type="Pfam" id="PF21666">
    <property type="entry name" value="DUF4246_N"/>
    <property type="match status" value="1"/>
</dbReference>
<evidence type="ECO:0000259" key="2">
    <source>
        <dbReference type="Pfam" id="PF14033"/>
    </source>
</evidence>
<feature type="domain" description="DUF4246" evidence="2">
    <location>
        <begin position="174"/>
        <end position="601"/>
    </location>
</feature>
<evidence type="ECO:0000256" key="1">
    <source>
        <dbReference type="SAM" id="MobiDB-lite"/>
    </source>
</evidence>
<dbReference type="AlphaFoldDB" id="A0AAV9U297"/>
<feature type="compositionally biased region" description="Acidic residues" evidence="1">
    <location>
        <begin position="8"/>
        <end position="64"/>
    </location>
</feature>
<dbReference type="InterPro" id="IPR049207">
    <property type="entry name" value="DUF4246_N"/>
</dbReference>
<gene>
    <name evidence="4" type="ORF">TWF696_002672</name>
</gene>
<name>A0AAV9U297_9PEZI</name>
<dbReference type="EMBL" id="JAVHNQ010000013">
    <property type="protein sequence ID" value="KAK6334170.1"/>
    <property type="molecule type" value="Genomic_DNA"/>
</dbReference>
<feature type="domain" description="DUF4246" evidence="3">
    <location>
        <begin position="100"/>
        <end position="154"/>
    </location>
</feature>
<dbReference type="PANTHER" id="PTHR33119:SF1">
    <property type="entry name" value="FE2OG DIOXYGENASE DOMAIN-CONTAINING PROTEIN"/>
    <property type="match status" value="1"/>
</dbReference>
<dbReference type="Pfam" id="PF14033">
    <property type="entry name" value="DUF4246"/>
    <property type="match status" value="1"/>
</dbReference>
<dbReference type="Proteomes" id="UP001375240">
    <property type="component" value="Unassembled WGS sequence"/>
</dbReference>
<evidence type="ECO:0000259" key="3">
    <source>
        <dbReference type="Pfam" id="PF21666"/>
    </source>
</evidence>
<feature type="region of interest" description="Disordered" evidence="1">
    <location>
        <begin position="1"/>
        <end position="81"/>
    </location>
</feature>
<sequence length="669" mass="77879">MSSQPEPEVWEEEQEQEEQEEQEQEDSDLEELGEDDGWVDEDEDEDEDEEEDEEEGEEEEESSDEGSYKEPFVESEGEVWDRLDTPELRYGRRVRQVPRPQGLFPHPLDGPESYRNAMPYREQYIRSFSAAVRDKPNWTEKVLDRSLFVKWVREAQRQNHTAGDHDVLTWVAEDIQFAFQELVDAYKPFVEEMRENGIPIEPDVDCVWRSDSLIDEELRKQLIDAVATLENVAEEEKDWHPGSNKQVLDLVHPSLWPIIYGRSLSAVDRKPIQSPWLKESDREGFSNRFCWLPSEFEVSADGTETKIVSYINNLSSPEQKALFYPIIEKIFTKFVPLFNHVLGDLVAKRYMSEKVHAPNAGQSDYLENVTKLELDNHKELFDRILDQFEKSEPMDADFEAATRPRRDSDYYARGHALDVRDMGMIREPALANWSPPQISDEIKLEGKTAKVIVKLANIELTPEKPIYYGGSWHVEAMLNERIIATGIYYYAQENITDSKLGFRQTIRDIPDYTTVQQYSDWPIVHNMGQDGHGIQRVGSITTKENRAIAFPNVYQHRVQQFELADPTKPGYRKILVFFLCDPSENHDLPTTRTVVAQQPAHRDEFEQALRDGPMGKMPEDIFRLILEELPPVITREEAIKYRKKLMKERSVYMQKTDMVKGLTYSLCEH</sequence>
<accession>A0AAV9U297</accession>
<organism evidence="4 5">
    <name type="scientific">Orbilia brochopaga</name>
    <dbReference type="NCBI Taxonomy" id="3140254"/>
    <lineage>
        <taxon>Eukaryota</taxon>
        <taxon>Fungi</taxon>
        <taxon>Dikarya</taxon>
        <taxon>Ascomycota</taxon>
        <taxon>Pezizomycotina</taxon>
        <taxon>Orbiliomycetes</taxon>
        <taxon>Orbiliales</taxon>
        <taxon>Orbiliaceae</taxon>
        <taxon>Orbilia</taxon>
    </lineage>
</organism>
<protein>
    <submittedName>
        <fullName evidence="4">Uncharacterized protein</fullName>
    </submittedName>
</protein>
<dbReference type="InterPro" id="IPR025340">
    <property type="entry name" value="DUF4246"/>
</dbReference>
<comment type="caution">
    <text evidence="4">The sequence shown here is derived from an EMBL/GenBank/DDBJ whole genome shotgun (WGS) entry which is preliminary data.</text>
</comment>
<keyword evidence="5" id="KW-1185">Reference proteome</keyword>
<reference evidence="4 5" key="1">
    <citation type="submission" date="2019-10" db="EMBL/GenBank/DDBJ databases">
        <authorList>
            <person name="Palmer J.M."/>
        </authorList>
    </citation>
    <scope>NUCLEOTIDE SEQUENCE [LARGE SCALE GENOMIC DNA]</scope>
    <source>
        <strain evidence="4 5">TWF696</strain>
    </source>
</reference>
<dbReference type="PANTHER" id="PTHR33119">
    <property type="entry name" value="IFI3P"/>
    <property type="match status" value="1"/>
</dbReference>
<evidence type="ECO:0000313" key="4">
    <source>
        <dbReference type="EMBL" id="KAK6334170.1"/>
    </source>
</evidence>
<proteinExistence type="predicted"/>
<evidence type="ECO:0000313" key="5">
    <source>
        <dbReference type="Proteomes" id="UP001375240"/>
    </source>
</evidence>
<dbReference type="InterPro" id="IPR049192">
    <property type="entry name" value="DUF4246_C"/>
</dbReference>